<keyword evidence="3" id="KW-0413">Isomerase</keyword>
<evidence type="ECO:0000256" key="3">
    <source>
        <dbReference type="ARBA" id="ARBA00023235"/>
    </source>
</evidence>
<evidence type="ECO:0000256" key="4">
    <source>
        <dbReference type="ARBA" id="ARBA00031870"/>
    </source>
</evidence>
<comment type="similarity">
    <text evidence="2">Belongs to the pseudouridine synthase RluA family.</text>
</comment>
<dbReference type="SUPFAM" id="SSF55120">
    <property type="entry name" value="Pseudouridine synthase"/>
    <property type="match status" value="1"/>
</dbReference>
<dbReference type="PANTHER" id="PTHR21600">
    <property type="entry name" value="MITOCHONDRIAL RNA PSEUDOURIDINE SYNTHASE"/>
    <property type="match status" value="1"/>
</dbReference>
<dbReference type="Gene3D" id="3.30.2350.10">
    <property type="entry name" value="Pseudouridine synthase"/>
    <property type="match status" value="1"/>
</dbReference>
<dbReference type="PANTHER" id="PTHR21600:SF83">
    <property type="entry name" value="PSEUDOURIDYLATE SYNTHASE RPUSD4, MITOCHONDRIAL"/>
    <property type="match status" value="1"/>
</dbReference>
<accession>A0A9D1KB75</accession>
<dbReference type="GO" id="GO:0006396">
    <property type="term" value="P:RNA processing"/>
    <property type="evidence" value="ECO:0007669"/>
    <property type="project" value="UniProtKB-ARBA"/>
</dbReference>
<evidence type="ECO:0000313" key="8">
    <source>
        <dbReference type="Proteomes" id="UP000886833"/>
    </source>
</evidence>
<name>A0A9D1KB75_9FIRM</name>
<dbReference type="InterPro" id="IPR006145">
    <property type="entry name" value="PsdUridine_synth_RsuA/RluA"/>
</dbReference>
<protein>
    <recommendedName>
        <fullName evidence="4">RNA pseudouridylate synthase</fullName>
    </recommendedName>
    <alternativeName>
        <fullName evidence="5">RNA-uridine isomerase</fullName>
    </alternativeName>
</protein>
<evidence type="ECO:0000256" key="5">
    <source>
        <dbReference type="ARBA" id="ARBA00033164"/>
    </source>
</evidence>
<gene>
    <name evidence="7" type="ORF">IAB59_06155</name>
</gene>
<comment type="caution">
    <text evidence="7">The sequence shown here is derived from an EMBL/GenBank/DDBJ whole genome shotgun (WGS) entry which is preliminary data.</text>
</comment>
<dbReference type="GO" id="GO:0009982">
    <property type="term" value="F:pseudouridine synthase activity"/>
    <property type="evidence" value="ECO:0007669"/>
    <property type="project" value="InterPro"/>
</dbReference>
<dbReference type="EMBL" id="DVKQ01000079">
    <property type="protein sequence ID" value="HIT38038.1"/>
    <property type="molecule type" value="Genomic_DNA"/>
</dbReference>
<comment type="catalytic activity">
    <reaction evidence="1">
        <text>a uridine in RNA = a pseudouridine in RNA</text>
        <dbReference type="Rhea" id="RHEA:48348"/>
        <dbReference type="Rhea" id="RHEA-COMP:12068"/>
        <dbReference type="Rhea" id="RHEA-COMP:12069"/>
        <dbReference type="ChEBI" id="CHEBI:65314"/>
        <dbReference type="ChEBI" id="CHEBI:65315"/>
    </reaction>
</comment>
<dbReference type="AlphaFoldDB" id="A0A9D1KB75"/>
<reference evidence="7" key="1">
    <citation type="submission" date="2020-10" db="EMBL/GenBank/DDBJ databases">
        <authorList>
            <person name="Gilroy R."/>
        </authorList>
    </citation>
    <scope>NUCLEOTIDE SEQUENCE</scope>
    <source>
        <strain evidence="7">CHK195-26880</strain>
    </source>
</reference>
<dbReference type="InterPro" id="IPR020103">
    <property type="entry name" value="PsdUridine_synth_cat_dom_sf"/>
</dbReference>
<sequence length="219" mass="25363">MINILYEDNHLLVVEKKVGVLSQSDGSNTPDMLTILKKYLKDKYNKPGNVYLGLVHRLDKNVGGVMVFAKTSKAASRLSEQIRNRTFKKTYLAICEGIIDKDAKYQDYLKRVEYRSEVSNSKEGKLAILSFHVLEIKNNNTLVKINLETGRHHQIRVQFSYHNHPLLGDEKYGKKGYYPLALFAYKLEFNHPTTKEKLSFTLLPEEGYFKQFDLKNKDI</sequence>
<dbReference type="GO" id="GO:0140098">
    <property type="term" value="F:catalytic activity, acting on RNA"/>
    <property type="evidence" value="ECO:0007669"/>
    <property type="project" value="UniProtKB-ARBA"/>
</dbReference>
<feature type="domain" description="Pseudouridine synthase RsuA/RluA-like" evidence="6">
    <location>
        <begin position="10"/>
        <end position="160"/>
    </location>
</feature>
<dbReference type="GO" id="GO:0003723">
    <property type="term" value="F:RNA binding"/>
    <property type="evidence" value="ECO:0007669"/>
    <property type="project" value="InterPro"/>
</dbReference>
<evidence type="ECO:0000313" key="7">
    <source>
        <dbReference type="EMBL" id="HIT38038.1"/>
    </source>
</evidence>
<dbReference type="GO" id="GO:0001522">
    <property type="term" value="P:pseudouridine synthesis"/>
    <property type="evidence" value="ECO:0007669"/>
    <property type="project" value="InterPro"/>
</dbReference>
<evidence type="ECO:0000256" key="1">
    <source>
        <dbReference type="ARBA" id="ARBA00000073"/>
    </source>
</evidence>
<organism evidence="7 8">
    <name type="scientific">Candidatus Onthousia faecipullorum</name>
    <dbReference type="NCBI Taxonomy" id="2840887"/>
    <lineage>
        <taxon>Bacteria</taxon>
        <taxon>Bacillati</taxon>
        <taxon>Bacillota</taxon>
        <taxon>Bacilli</taxon>
        <taxon>Candidatus Onthousia</taxon>
    </lineage>
</organism>
<proteinExistence type="inferred from homology"/>
<dbReference type="Proteomes" id="UP000886833">
    <property type="component" value="Unassembled WGS sequence"/>
</dbReference>
<evidence type="ECO:0000256" key="2">
    <source>
        <dbReference type="ARBA" id="ARBA00010876"/>
    </source>
</evidence>
<dbReference type="InterPro" id="IPR050188">
    <property type="entry name" value="RluA_PseudoU_synthase"/>
</dbReference>
<dbReference type="CDD" id="cd02869">
    <property type="entry name" value="PseudoU_synth_RluA_like"/>
    <property type="match status" value="1"/>
</dbReference>
<dbReference type="Pfam" id="PF00849">
    <property type="entry name" value="PseudoU_synth_2"/>
    <property type="match status" value="1"/>
</dbReference>
<evidence type="ECO:0000259" key="6">
    <source>
        <dbReference type="Pfam" id="PF00849"/>
    </source>
</evidence>
<reference evidence="7" key="2">
    <citation type="journal article" date="2021" name="PeerJ">
        <title>Extensive microbial diversity within the chicken gut microbiome revealed by metagenomics and culture.</title>
        <authorList>
            <person name="Gilroy R."/>
            <person name="Ravi A."/>
            <person name="Getino M."/>
            <person name="Pursley I."/>
            <person name="Horton D.L."/>
            <person name="Alikhan N.F."/>
            <person name="Baker D."/>
            <person name="Gharbi K."/>
            <person name="Hall N."/>
            <person name="Watson M."/>
            <person name="Adriaenssens E.M."/>
            <person name="Foster-Nyarko E."/>
            <person name="Jarju S."/>
            <person name="Secka A."/>
            <person name="Antonio M."/>
            <person name="Oren A."/>
            <person name="Chaudhuri R.R."/>
            <person name="La Ragione R."/>
            <person name="Hildebrand F."/>
            <person name="Pallen M.J."/>
        </authorList>
    </citation>
    <scope>NUCLEOTIDE SEQUENCE</scope>
    <source>
        <strain evidence="7">CHK195-26880</strain>
    </source>
</reference>